<accession>A0A9E7NKW3</accession>
<sequence>MTKEQALAELLDKLQDAESINPRDLNRWYSSGLTATEVALVTEQFSKPDTYTE</sequence>
<keyword evidence="2" id="KW-1185">Reference proteome</keyword>
<proteinExistence type="predicted"/>
<protein>
    <submittedName>
        <fullName evidence="1">Uncharacterized protein</fullName>
    </submittedName>
</protein>
<evidence type="ECO:0000313" key="1">
    <source>
        <dbReference type="EMBL" id="UTQ78250.1"/>
    </source>
</evidence>
<evidence type="ECO:0000313" key="2">
    <source>
        <dbReference type="Proteomes" id="UP001060037"/>
    </source>
</evidence>
<dbReference type="EMBL" id="ON624112">
    <property type="protein sequence ID" value="UTQ78250.1"/>
    <property type="molecule type" value="Genomic_DNA"/>
</dbReference>
<reference evidence="1" key="1">
    <citation type="submission" date="2022-05" db="EMBL/GenBank/DDBJ databases">
        <authorList>
            <person name="Tikunov A."/>
            <person name="Kozlova Y."/>
            <person name="Morozova V."/>
            <person name="Jdeed G."/>
            <person name="Bardasheva A."/>
            <person name="Tikunova N."/>
        </authorList>
    </citation>
    <scope>NUCLEOTIDE SEQUENCE</scope>
</reference>
<dbReference type="Proteomes" id="UP001060037">
    <property type="component" value="Segment"/>
</dbReference>
<name>A0A9E7NKW3_9CAUD</name>
<organism evidence="1 2">
    <name type="scientific">Aeromonas phage Aer_P220</name>
    <dbReference type="NCBI Taxonomy" id="2951227"/>
    <lineage>
        <taxon>Viruses</taxon>
        <taxon>Duplodnaviria</taxon>
        <taxon>Heunggongvirae</taxon>
        <taxon>Uroviricota</taxon>
        <taxon>Caudoviricetes</taxon>
        <taxon>Autographivirales</taxon>
        <taxon>Autographivirales incertae sedis</taxon>
        <taxon>Yinyavirus</taxon>
        <taxon>Yinyavirus AerP220</taxon>
    </lineage>
</organism>